<dbReference type="Proteomes" id="UP000199119">
    <property type="component" value="Unassembled WGS sequence"/>
</dbReference>
<name>A0A1I2G8R1_9BURK</name>
<feature type="domain" description="DUF2147" evidence="2">
    <location>
        <begin position="29"/>
        <end position="128"/>
    </location>
</feature>
<proteinExistence type="predicted"/>
<evidence type="ECO:0000313" key="4">
    <source>
        <dbReference type="Proteomes" id="UP000199119"/>
    </source>
</evidence>
<dbReference type="Gene3D" id="2.40.128.520">
    <property type="match status" value="1"/>
</dbReference>
<dbReference type="RefSeq" id="WP_092940718.1">
    <property type="nucleotide sequence ID" value="NZ_FONX01000014.1"/>
</dbReference>
<reference evidence="4" key="1">
    <citation type="submission" date="2016-10" db="EMBL/GenBank/DDBJ databases">
        <authorList>
            <person name="Varghese N."/>
            <person name="Submissions S."/>
        </authorList>
    </citation>
    <scope>NUCLEOTIDE SEQUENCE [LARGE SCALE GENOMIC DNA]</scope>
    <source>
        <strain evidence="4">DSM 27981</strain>
    </source>
</reference>
<evidence type="ECO:0000313" key="3">
    <source>
        <dbReference type="EMBL" id="SFF14094.1"/>
    </source>
</evidence>
<keyword evidence="4" id="KW-1185">Reference proteome</keyword>
<evidence type="ECO:0000259" key="2">
    <source>
        <dbReference type="Pfam" id="PF09917"/>
    </source>
</evidence>
<gene>
    <name evidence="3" type="ORF">SAMN04489711_1145</name>
</gene>
<dbReference type="STRING" id="1177982.SAMN04489711_1145"/>
<feature type="signal peptide" evidence="1">
    <location>
        <begin position="1"/>
        <end position="21"/>
    </location>
</feature>
<dbReference type="PANTHER" id="PTHR36919">
    <property type="entry name" value="BLR1215 PROTEIN"/>
    <property type="match status" value="1"/>
</dbReference>
<dbReference type="PANTHER" id="PTHR36919:SF2">
    <property type="entry name" value="BLL6627 PROTEIN"/>
    <property type="match status" value="1"/>
</dbReference>
<dbReference type="EMBL" id="FONX01000014">
    <property type="protein sequence ID" value="SFF14094.1"/>
    <property type="molecule type" value="Genomic_DNA"/>
</dbReference>
<accession>A0A1I2G8R1</accession>
<dbReference type="OrthoDB" id="9130527at2"/>
<protein>
    <submittedName>
        <fullName evidence="3">Uncharacterized conserved protein, DUF2147 family</fullName>
    </submittedName>
</protein>
<feature type="chain" id="PRO_5011589271" evidence="1">
    <location>
        <begin position="22"/>
        <end position="145"/>
    </location>
</feature>
<keyword evidence="1" id="KW-0732">Signal</keyword>
<organism evidence="3 4">
    <name type="scientific">Paracidovorax wautersii</name>
    <dbReference type="NCBI Taxonomy" id="1177982"/>
    <lineage>
        <taxon>Bacteria</taxon>
        <taxon>Pseudomonadati</taxon>
        <taxon>Pseudomonadota</taxon>
        <taxon>Betaproteobacteria</taxon>
        <taxon>Burkholderiales</taxon>
        <taxon>Comamonadaceae</taxon>
        <taxon>Paracidovorax</taxon>
    </lineage>
</organism>
<sequence length="145" mass="15299">MKSPICLLALVGCVMAVPARAGGPADAQGNWMTAERDAVIRFAPCTDQPGALCGTIVWDKDAGTPASTCNVRVAQLSRYADDAWRDGWVFDPRENKKYRGAVRAEGDALRIRAFVGVEALGQTEQLQRVATLPATPACAPGASGP</sequence>
<evidence type="ECO:0000256" key="1">
    <source>
        <dbReference type="SAM" id="SignalP"/>
    </source>
</evidence>
<dbReference type="AlphaFoldDB" id="A0A1I2G8R1"/>
<dbReference type="Pfam" id="PF09917">
    <property type="entry name" value="DUF2147"/>
    <property type="match status" value="1"/>
</dbReference>
<dbReference type="InterPro" id="IPR019223">
    <property type="entry name" value="DUF2147"/>
</dbReference>